<comment type="caution">
    <text evidence="1">The sequence shown here is derived from an EMBL/GenBank/DDBJ whole genome shotgun (WGS) entry which is preliminary data.</text>
</comment>
<reference evidence="1 2" key="1">
    <citation type="submission" date="2021-03" db="EMBL/GenBank/DDBJ databases">
        <title>Genomic Encyclopedia of Type Strains, Phase IV (KMG-IV): sequencing the most valuable type-strain genomes for metagenomic binning, comparative biology and taxonomic classification.</title>
        <authorList>
            <person name="Goeker M."/>
        </authorList>
    </citation>
    <scope>NUCLEOTIDE SEQUENCE [LARGE SCALE GENOMIC DNA]</scope>
    <source>
        <strain evidence="1 2">DSM 13372</strain>
    </source>
</reference>
<dbReference type="RefSeq" id="WP_209605951.1">
    <property type="nucleotide sequence ID" value="NZ_JAGILA010000009.1"/>
</dbReference>
<evidence type="ECO:0000313" key="2">
    <source>
        <dbReference type="Proteomes" id="UP000730739"/>
    </source>
</evidence>
<accession>A0ABS4R726</accession>
<evidence type="ECO:0000313" key="1">
    <source>
        <dbReference type="EMBL" id="MBP2238696.1"/>
    </source>
</evidence>
<dbReference type="SUPFAM" id="SSF53474">
    <property type="entry name" value="alpha/beta-Hydrolases"/>
    <property type="match status" value="1"/>
</dbReference>
<sequence length="374" mass="39990">MTTVVFVHGVATRATPAYEIETENRNSLFKSAVFGDKATIISPMWGELVPKLLFDGASFRKSETQTLGLGGLEPSSDVNPTVLHVIAKESPSSALDLLFSERIKMIEASGQKLDKADLALFAGIVDLLDADDQKPSGTPSALKGLQDAVTDQDFVSEVRRLSNLPHNLAIGDALKSAAQAIADRAANLAAKGVHSTVVERLNPTVARFLGDVFIYLKQGSIREAIRATVRDAIQTAWTSRNGGKLVLVGHSLGGVILYDMLSDLKSAELPGDLRADALITVGSQPGLFQELGLFASSEGLPAKTAKKGPEAASLWLNVFDPIDVFGFCAAPMFPDAEDYSFSTITGLGAAHSAYFTRPQFYARLRRRLVEGGVL</sequence>
<dbReference type="Gene3D" id="3.40.50.1820">
    <property type="entry name" value="alpha/beta hydrolase"/>
    <property type="match status" value="1"/>
</dbReference>
<proteinExistence type="predicted"/>
<keyword evidence="2" id="KW-1185">Reference proteome</keyword>
<protein>
    <submittedName>
        <fullName evidence="1">Uncharacterized protein</fullName>
    </submittedName>
</protein>
<name>A0ABS4R726_9HYPH</name>
<gene>
    <name evidence="1" type="ORF">J2Z31_005237</name>
</gene>
<dbReference type="EMBL" id="JAGILA010000009">
    <property type="protein sequence ID" value="MBP2238696.1"/>
    <property type="molecule type" value="Genomic_DNA"/>
</dbReference>
<dbReference type="InterPro" id="IPR029058">
    <property type="entry name" value="AB_hydrolase_fold"/>
</dbReference>
<organism evidence="1 2">
    <name type="scientific">Sinorhizobium kostiense</name>
    <dbReference type="NCBI Taxonomy" id="76747"/>
    <lineage>
        <taxon>Bacteria</taxon>
        <taxon>Pseudomonadati</taxon>
        <taxon>Pseudomonadota</taxon>
        <taxon>Alphaproteobacteria</taxon>
        <taxon>Hyphomicrobiales</taxon>
        <taxon>Rhizobiaceae</taxon>
        <taxon>Sinorhizobium/Ensifer group</taxon>
        <taxon>Sinorhizobium</taxon>
    </lineage>
</organism>
<dbReference type="Proteomes" id="UP000730739">
    <property type="component" value="Unassembled WGS sequence"/>
</dbReference>